<reference evidence="1" key="1">
    <citation type="submission" date="2014-11" db="EMBL/GenBank/DDBJ databases">
        <authorList>
            <person name="Amaro Gonzalez C."/>
        </authorList>
    </citation>
    <scope>NUCLEOTIDE SEQUENCE</scope>
</reference>
<proteinExistence type="predicted"/>
<evidence type="ECO:0000313" key="1">
    <source>
        <dbReference type="EMBL" id="JAH22074.1"/>
    </source>
</evidence>
<name>A0A0E9QYZ4_ANGAN</name>
<dbReference type="EMBL" id="GBXM01086503">
    <property type="protein sequence ID" value="JAH22074.1"/>
    <property type="molecule type" value="Transcribed_RNA"/>
</dbReference>
<reference evidence="1" key="2">
    <citation type="journal article" date="2015" name="Fish Shellfish Immunol.">
        <title>Early steps in the European eel (Anguilla anguilla)-Vibrio vulnificus interaction in the gills: Role of the RtxA13 toxin.</title>
        <authorList>
            <person name="Callol A."/>
            <person name="Pajuelo D."/>
            <person name="Ebbesson L."/>
            <person name="Teles M."/>
            <person name="MacKenzie S."/>
            <person name="Amaro C."/>
        </authorList>
    </citation>
    <scope>NUCLEOTIDE SEQUENCE</scope>
</reference>
<sequence>MFSETCFSGHFKWNMRVYEQAAMFLWFEKCRNQSSLSGAGRKRRKKKKRLVTCSCAHSGSSAVQTSQ</sequence>
<accession>A0A0E9QYZ4</accession>
<protein>
    <submittedName>
        <fullName evidence="1">Uncharacterized protein</fullName>
    </submittedName>
</protein>
<dbReference type="AlphaFoldDB" id="A0A0E9QYZ4"/>
<organism evidence="1">
    <name type="scientific">Anguilla anguilla</name>
    <name type="common">European freshwater eel</name>
    <name type="synonym">Muraena anguilla</name>
    <dbReference type="NCBI Taxonomy" id="7936"/>
    <lineage>
        <taxon>Eukaryota</taxon>
        <taxon>Metazoa</taxon>
        <taxon>Chordata</taxon>
        <taxon>Craniata</taxon>
        <taxon>Vertebrata</taxon>
        <taxon>Euteleostomi</taxon>
        <taxon>Actinopterygii</taxon>
        <taxon>Neopterygii</taxon>
        <taxon>Teleostei</taxon>
        <taxon>Anguilliformes</taxon>
        <taxon>Anguillidae</taxon>
        <taxon>Anguilla</taxon>
    </lineage>
</organism>